<dbReference type="VEuPathDB" id="FungiDB:I7I52_04520"/>
<gene>
    <name evidence="1" type="ORF">I7I52_04520</name>
</gene>
<name>A0A8H7YJ08_AJECA</name>
<dbReference type="AlphaFoldDB" id="A0A8H7YJ08"/>
<protein>
    <submittedName>
        <fullName evidence="1">Uncharacterized protein</fullName>
    </submittedName>
</protein>
<reference evidence="1 2" key="1">
    <citation type="submission" date="2021-01" db="EMBL/GenBank/DDBJ databases">
        <title>Chromosome-level genome assembly of a human fungal pathogen reveals clustering of transcriptionally co-regulated genes.</title>
        <authorList>
            <person name="Voorhies M."/>
            <person name="Cohen S."/>
            <person name="Shea T.P."/>
            <person name="Petrus S."/>
            <person name="Munoz J.F."/>
            <person name="Poplawski S."/>
            <person name="Goldman W.E."/>
            <person name="Michael T."/>
            <person name="Cuomo C.A."/>
            <person name="Sil A."/>
            <person name="Beyhan S."/>
        </authorList>
    </citation>
    <scope>NUCLEOTIDE SEQUENCE [LARGE SCALE GENOMIC DNA]</scope>
    <source>
        <strain evidence="1 2">G184AR</strain>
    </source>
</reference>
<sequence>MEEIGMLNALQLATPLGIKAPGIKRTIKIAENVYVVMERIHGQTLDEACVHLRWFTTLQLAFQATPVYPQNESPNINYCWIPLQRSMHISLDRRFLWAPFTRKPRIHHKLYPLLAQFRSAITM</sequence>
<evidence type="ECO:0000313" key="1">
    <source>
        <dbReference type="EMBL" id="KAG5293260.1"/>
    </source>
</evidence>
<dbReference type="Proteomes" id="UP000670092">
    <property type="component" value="Unassembled WGS sequence"/>
</dbReference>
<proteinExistence type="predicted"/>
<evidence type="ECO:0000313" key="2">
    <source>
        <dbReference type="Proteomes" id="UP000670092"/>
    </source>
</evidence>
<accession>A0A8H7YJ08</accession>
<organism evidence="1 2">
    <name type="scientific">Ajellomyces capsulatus</name>
    <name type="common">Darling's disease fungus</name>
    <name type="synonym">Histoplasma capsulatum</name>
    <dbReference type="NCBI Taxonomy" id="5037"/>
    <lineage>
        <taxon>Eukaryota</taxon>
        <taxon>Fungi</taxon>
        <taxon>Dikarya</taxon>
        <taxon>Ascomycota</taxon>
        <taxon>Pezizomycotina</taxon>
        <taxon>Eurotiomycetes</taxon>
        <taxon>Eurotiomycetidae</taxon>
        <taxon>Onygenales</taxon>
        <taxon>Ajellomycetaceae</taxon>
        <taxon>Histoplasma</taxon>
    </lineage>
</organism>
<dbReference type="EMBL" id="JAEVHI010000004">
    <property type="protein sequence ID" value="KAG5293260.1"/>
    <property type="molecule type" value="Genomic_DNA"/>
</dbReference>
<comment type="caution">
    <text evidence="1">The sequence shown here is derived from an EMBL/GenBank/DDBJ whole genome shotgun (WGS) entry which is preliminary data.</text>
</comment>